<feature type="compositionally biased region" description="Polar residues" evidence="9">
    <location>
        <begin position="420"/>
        <end position="450"/>
    </location>
</feature>
<protein>
    <recommendedName>
        <fullName evidence="11">RING-type domain-containing protein</fullName>
    </recommendedName>
</protein>
<dbReference type="AlphaFoldDB" id="A0A8H6DUR0"/>
<proteinExistence type="predicted"/>
<keyword evidence="3" id="KW-0479">Metal-binding</keyword>
<name>A0A8H6DUR0_COCSA</name>
<dbReference type="PROSITE" id="PS50089">
    <property type="entry name" value="ZF_RING_2"/>
    <property type="match status" value="1"/>
</dbReference>
<feature type="region of interest" description="Disordered" evidence="9">
    <location>
        <begin position="541"/>
        <end position="567"/>
    </location>
</feature>
<keyword evidence="6 10" id="KW-1133">Transmembrane helix</keyword>
<reference evidence="12" key="1">
    <citation type="submission" date="2019-11" db="EMBL/GenBank/DDBJ databases">
        <title>Bipolaris sorokiniana Genome sequencing.</title>
        <authorList>
            <person name="Wang H."/>
        </authorList>
    </citation>
    <scope>NUCLEOTIDE SEQUENCE</scope>
</reference>
<dbReference type="GO" id="GO:0016020">
    <property type="term" value="C:membrane"/>
    <property type="evidence" value="ECO:0007669"/>
    <property type="project" value="UniProtKB-SubCell"/>
</dbReference>
<keyword evidence="7 10" id="KW-0472">Membrane</keyword>
<dbReference type="InterPro" id="IPR001841">
    <property type="entry name" value="Znf_RING"/>
</dbReference>
<evidence type="ECO:0000256" key="8">
    <source>
        <dbReference type="PROSITE-ProRule" id="PRU00175"/>
    </source>
</evidence>
<accession>A0A8H6DUR0</accession>
<feature type="transmembrane region" description="Helical" evidence="10">
    <location>
        <begin position="330"/>
        <end position="356"/>
    </location>
</feature>
<keyword evidence="4 8" id="KW-0863">Zinc-finger</keyword>
<feature type="compositionally biased region" description="Polar residues" evidence="9">
    <location>
        <begin position="316"/>
        <end position="325"/>
    </location>
</feature>
<keyword evidence="5" id="KW-0862">Zinc</keyword>
<feature type="region of interest" description="Disordered" evidence="9">
    <location>
        <begin position="304"/>
        <end position="325"/>
    </location>
</feature>
<evidence type="ECO:0000256" key="9">
    <source>
        <dbReference type="SAM" id="MobiDB-lite"/>
    </source>
</evidence>
<evidence type="ECO:0000256" key="2">
    <source>
        <dbReference type="ARBA" id="ARBA00022692"/>
    </source>
</evidence>
<feature type="region of interest" description="Disordered" evidence="9">
    <location>
        <begin position="398"/>
        <end position="465"/>
    </location>
</feature>
<dbReference type="InterPro" id="IPR013083">
    <property type="entry name" value="Znf_RING/FYVE/PHD"/>
</dbReference>
<comment type="subcellular location">
    <subcellularLocation>
        <location evidence="1">Membrane</location>
    </subcellularLocation>
</comment>
<dbReference type="SUPFAM" id="SSF57850">
    <property type="entry name" value="RING/U-box"/>
    <property type="match status" value="1"/>
</dbReference>
<evidence type="ECO:0000256" key="1">
    <source>
        <dbReference type="ARBA" id="ARBA00004370"/>
    </source>
</evidence>
<feature type="domain" description="RING-type" evidence="11">
    <location>
        <begin position="492"/>
        <end position="534"/>
    </location>
</feature>
<dbReference type="CDD" id="cd16454">
    <property type="entry name" value="RING-H2_PA-TM-RING"/>
    <property type="match status" value="1"/>
</dbReference>
<dbReference type="Proteomes" id="UP000624244">
    <property type="component" value="Unassembled WGS sequence"/>
</dbReference>
<feature type="region of interest" description="Disordered" evidence="9">
    <location>
        <begin position="601"/>
        <end position="679"/>
    </location>
</feature>
<dbReference type="Gene3D" id="3.30.40.10">
    <property type="entry name" value="Zinc/RING finger domain, C3HC4 (zinc finger)"/>
    <property type="match status" value="1"/>
</dbReference>
<dbReference type="PANTHER" id="PTHR46539">
    <property type="entry name" value="E3 UBIQUITIN-PROTEIN LIGASE ATL42"/>
    <property type="match status" value="1"/>
</dbReference>
<comment type="caution">
    <text evidence="12">The sequence shown here is derived from an EMBL/GenBank/DDBJ whole genome shotgun (WGS) entry which is preliminary data.</text>
</comment>
<organism evidence="12 13">
    <name type="scientific">Cochliobolus sativus</name>
    <name type="common">Common root rot and spot blotch fungus</name>
    <name type="synonym">Bipolaris sorokiniana</name>
    <dbReference type="NCBI Taxonomy" id="45130"/>
    <lineage>
        <taxon>Eukaryota</taxon>
        <taxon>Fungi</taxon>
        <taxon>Dikarya</taxon>
        <taxon>Ascomycota</taxon>
        <taxon>Pezizomycotina</taxon>
        <taxon>Dothideomycetes</taxon>
        <taxon>Pleosporomycetidae</taxon>
        <taxon>Pleosporales</taxon>
        <taxon>Pleosporineae</taxon>
        <taxon>Pleosporaceae</taxon>
        <taxon>Bipolaris</taxon>
    </lineage>
</organism>
<evidence type="ECO:0000313" key="13">
    <source>
        <dbReference type="Proteomes" id="UP000624244"/>
    </source>
</evidence>
<dbReference type="PANTHER" id="PTHR46539:SF1">
    <property type="entry name" value="E3 UBIQUITIN-PROTEIN LIGASE ATL42"/>
    <property type="match status" value="1"/>
</dbReference>
<feature type="compositionally biased region" description="Polar residues" evidence="9">
    <location>
        <begin position="604"/>
        <end position="621"/>
    </location>
</feature>
<dbReference type="GO" id="GO:0008270">
    <property type="term" value="F:zinc ion binding"/>
    <property type="evidence" value="ECO:0007669"/>
    <property type="project" value="UniProtKB-KW"/>
</dbReference>
<keyword evidence="2 10" id="KW-0812">Transmembrane</keyword>
<dbReference type="Pfam" id="PF13639">
    <property type="entry name" value="zf-RING_2"/>
    <property type="match status" value="1"/>
</dbReference>
<evidence type="ECO:0000256" key="5">
    <source>
        <dbReference type="ARBA" id="ARBA00022833"/>
    </source>
</evidence>
<feature type="transmembrane region" description="Helical" evidence="10">
    <location>
        <begin position="49"/>
        <end position="70"/>
    </location>
</feature>
<dbReference type="SMART" id="SM00184">
    <property type="entry name" value="RING"/>
    <property type="match status" value="1"/>
</dbReference>
<evidence type="ECO:0000256" key="7">
    <source>
        <dbReference type="ARBA" id="ARBA00023136"/>
    </source>
</evidence>
<evidence type="ECO:0000256" key="6">
    <source>
        <dbReference type="ARBA" id="ARBA00022989"/>
    </source>
</evidence>
<evidence type="ECO:0000313" key="12">
    <source>
        <dbReference type="EMBL" id="KAF5848643.1"/>
    </source>
</evidence>
<evidence type="ECO:0000256" key="3">
    <source>
        <dbReference type="ARBA" id="ARBA00022723"/>
    </source>
</evidence>
<evidence type="ECO:0000259" key="11">
    <source>
        <dbReference type="PROSITE" id="PS50089"/>
    </source>
</evidence>
<evidence type="ECO:0000256" key="10">
    <source>
        <dbReference type="SAM" id="Phobius"/>
    </source>
</evidence>
<evidence type="ECO:0000256" key="4">
    <source>
        <dbReference type="ARBA" id="ARBA00022771"/>
    </source>
</evidence>
<feature type="compositionally biased region" description="Low complexity" evidence="9">
    <location>
        <begin position="660"/>
        <end position="671"/>
    </location>
</feature>
<sequence length="679" mass="73676">MVIVCRASPPVLVSSRLASAISAHLHSYIDTHQTTCACRRLLSHQPCQLLGASTVLSFSLSLCSAATLFWERVNSSHHTHTFIYISTHGFIGARVLLIHNRHALQHVACAPAPAVVAVGLPLVRYLRHGHHLTLQHLDCASGLGRWHSTTRPCRIKRAQNCQRYPLDPGSSEFGSSRLGTRSHPSTCTDMDYQVKGNLYNTNFSNVANITADEIAYISCNPSDYNGFDNAQSVFEQAYRQANISAAILYSTATDYCDYDQDDSQQTVQQFAVYSMTSKTDSAFVLDAIDDLPAHMKYFVHVQGRSNDDNGNGGGNPNQTQSPLGPSPSTAVAMIILYSITGIITALFLVIIITGAVRAHRHPERYGPRNVLGRPRQSRARGLGRAILDTIPIVKFGEREQTKSTDVELGPAAGARDLNGANATSDGQANPPTTTDQRSQAQPLGTEQVTGAPQEATPAEIEQHQSGIAPAQPIVAAASTGTENASSDESLGCSICTEDFEKGQDLRVLPCNHKFHPECVDPWLLNVSGTCPLCRVDLRPVDSHGSSASHGQDQLAPPLNPDAETSHRRRTAIRDILLFRHLPNSSAEERIGALRRLREQRRNQSGDLPGESTSPSVENVANTRDRRSRRISARLSDAFGARARRERGDASPAQRNSAIVPPTGNTPTPGNNEAHNTSNT</sequence>
<dbReference type="EMBL" id="WNKQ01000010">
    <property type="protein sequence ID" value="KAF5848643.1"/>
    <property type="molecule type" value="Genomic_DNA"/>
</dbReference>
<gene>
    <name evidence="12" type="ORF">GGP41_009756</name>
</gene>